<organism evidence="8">
    <name type="scientific">Microvirga ossetica</name>
    <dbReference type="NCBI Taxonomy" id="1882682"/>
    <lineage>
        <taxon>Bacteria</taxon>
        <taxon>Pseudomonadati</taxon>
        <taxon>Pseudomonadota</taxon>
        <taxon>Alphaproteobacteria</taxon>
        <taxon>Hyphomicrobiales</taxon>
        <taxon>Methylobacteriaceae</taxon>
        <taxon>Microvirga</taxon>
    </lineage>
</organism>
<evidence type="ECO:0000256" key="1">
    <source>
        <dbReference type="ARBA" id="ARBA00004651"/>
    </source>
</evidence>
<dbReference type="KEGG" id="moc:BB934_17650"/>
<dbReference type="AlphaFoldDB" id="A0A1B2EIP9"/>
<dbReference type="EMBL" id="CP016616">
    <property type="protein sequence ID" value="ANY79819.1"/>
    <property type="molecule type" value="Genomic_DNA"/>
</dbReference>
<evidence type="ECO:0000313" key="8">
    <source>
        <dbReference type="EMBL" id="ANY79819.1"/>
    </source>
</evidence>
<dbReference type="GO" id="GO:0005886">
    <property type="term" value="C:plasma membrane"/>
    <property type="evidence" value="ECO:0007669"/>
    <property type="project" value="UniProtKB-SubCell"/>
</dbReference>
<dbReference type="RefSeq" id="WP_099510839.1">
    <property type="nucleotide sequence ID" value="NZ_CP016616.1"/>
</dbReference>
<accession>A0A1B2EIP9</accession>
<dbReference type="PANTHER" id="PTHR33884">
    <property type="entry name" value="UPF0410 PROTEIN YMGE"/>
    <property type="match status" value="1"/>
</dbReference>
<evidence type="ECO:0008006" key="9">
    <source>
        <dbReference type="Google" id="ProtNLM"/>
    </source>
</evidence>
<comment type="subcellular location">
    <subcellularLocation>
        <location evidence="1">Cell membrane</location>
        <topology evidence="1">Multi-pass membrane protein</topology>
    </subcellularLocation>
</comment>
<name>A0A1B2EIP9_9HYPH</name>
<keyword evidence="5 7" id="KW-1133">Transmembrane helix</keyword>
<feature type="transmembrane region" description="Helical" evidence="7">
    <location>
        <begin position="6"/>
        <end position="21"/>
    </location>
</feature>
<dbReference type="OrthoDB" id="9811343at2"/>
<dbReference type="InterPro" id="IPR007341">
    <property type="entry name" value="Transgly_assoc"/>
</dbReference>
<evidence type="ECO:0000256" key="7">
    <source>
        <dbReference type="SAM" id="Phobius"/>
    </source>
</evidence>
<keyword evidence="3" id="KW-1003">Cell membrane</keyword>
<comment type="similarity">
    <text evidence="2">Belongs to the UPF0410 family.</text>
</comment>
<keyword evidence="6 7" id="KW-0472">Membrane</keyword>
<reference evidence="8" key="1">
    <citation type="submission" date="2016-07" db="EMBL/GenBank/DDBJ databases">
        <title>Microvirga ossetica sp. nov. a new species of rhizobia isolated from root nodules of the legume species Vicia alpestris Steven originated from North Ossetia region in the Caucasus.</title>
        <authorList>
            <person name="Safronova V.I."/>
            <person name="Kuznetsova I.G."/>
            <person name="Sazanova A.L."/>
            <person name="Belimov A."/>
            <person name="Andronov E."/>
            <person name="Osledkin Y.S."/>
            <person name="Onishchuk O.P."/>
            <person name="Kurchak O.N."/>
            <person name="Shaposhnikov A.I."/>
            <person name="Willems A."/>
            <person name="Tikhonovich I.A."/>
        </authorList>
    </citation>
    <scope>NUCLEOTIDE SEQUENCE [LARGE SCALE GENOMIC DNA]</scope>
    <source>
        <strain evidence="8">V5/3M</strain>
    </source>
</reference>
<sequence>MSIIWTIIIGFVAGLIAKWIMPGRNEPSGFIMTTILGIVGAVIATYLGQALGWYRADEGAGFIGAIVGAIVVLFIYGLIAGRRSTSSY</sequence>
<dbReference type="PANTHER" id="PTHR33884:SF7">
    <property type="entry name" value="BSL8023 PROTEIN"/>
    <property type="match status" value="1"/>
</dbReference>
<evidence type="ECO:0000256" key="5">
    <source>
        <dbReference type="ARBA" id="ARBA00022989"/>
    </source>
</evidence>
<keyword evidence="4 7" id="KW-0812">Transmembrane</keyword>
<feature type="transmembrane region" description="Helical" evidence="7">
    <location>
        <begin position="28"/>
        <end position="47"/>
    </location>
</feature>
<proteinExistence type="inferred from homology"/>
<evidence type="ECO:0000256" key="3">
    <source>
        <dbReference type="ARBA" id="ARBA00022475"/>
    </source>
</evidence>
<dbReference type="Pfam" id="PF04226">
    <property type="entry name" value="Transgly_assoc"/>
    <property type="match status" value="1"/>
</dbReference>
<evidence type="ECO:0000256" key="2">
    <source>
        <dbReference type="ARBA" id="ARBA00011006"/>
    </source>
</evidence>
<feature type="transmembrane region" description="Helical" evidence="7">
    <location>
        <begin position="59"/>
        <end position="79"/>
    </location>
</feature>
<evidence type="ECO:0000256" key="6">
    <source>
        <dbReference type="ARBA" id="ARBA00023136"/>
    </source>
</evidence>
<protein>
    <recommendedName>
        <fullName evidence="9">Transglycosylase</fullName>
    </recommendedName>
</protein>
<evidence type="ECO:0000256" key="4">
    <source>
        <dbReference type="ARBA" id="ARBA00022692"/>
    </source>
</evidence>
<gene>
    <name evidence="8" type="ORF">BB934_17650</name>
</gene>